<evidence type="ECO:0000313" key="2">
    <source>
        <dbReference type="Proteomes" id="UP000095392"/>
    </source>
</evidence>
<dbReference type="EMBL" id="MIPY01000010">
    <property type="protein sequence ID" value="OES32875.1"/>
    <property type="molecule type" value="Genomic_DNA"/>
</dbReference>
<protein>
    <submittedName>
        <fullName evidence="1">Uncharacterized protein</fullName>
    </submittedName>
</protein>
<name>A0AB36FSI2_ALTMA</name>
<evidence type="ECO:0000313" key="1">
    <source>
        <dbReference type="EMBL" id="OES32875.1"/>
    </source>
</evidence>
<gene>
    <name evidence="1" type="ORF">BFV95_1911</name>
</gene>
<keyword evidence="2" id="KW-1185">Reference proteome</keyword>
<sequence>MVISFSTLILDVLVVVNHFCALVARDVYLSSYFVRFLF</sequence>
<proteinExistence type="predicted"/>
<organism evidence="1 2">
    <name type="scientific">Alteromonas macleodii</name>
    <name type="common">Pseudoalteromonas macleodii</name>
    <dbReference type="NCBI Taxonomy" id="28108"/>
    <lineage>
        <taxon>Bacteria</taxon>
        <taxon>Pseudomonadati</taxon>
        <taxon>Pseudomonadota</taxon>
        <taxon>Gammaproteobacteria</taxon>
        <taxon>Alteromonadales</taxon>
        <taxon>Alteromonadaceae</taxon>
        <taxon>Alteromonas/Salinimonas group</taxon>
        <taxon>Alteromonas</taxon>
    </lineage>
</organism>
<comment type="caution">
    <text evidence="1">The sequence shown here is derived from an EMBL/GenBank/DDBJ whole genome shotgun (WGS) entry which is preliminary data.</text>
</comment>
<accession>A0AB36FSI2</accession>
<dbReference type="AlphaFoldDB" id="A0AB36FSI2"/>
<dbReference type="Proteomes" id="UP000095392">
    <property type="component" value="Unassembled WGS sequence"/>
</dbReference>
<reference evidence="1 2" key="1">
    <citation type="submission" date="2016-09" db="EMBL/GenBank/DDBJ databases">
        <title>Draft Genome Sequence of four Alteromonas macleodii strains isolated from copper coupons and grown long-term at elevated copper levels.</title>
        <authorList>
            <person name="Cusick K."/>
            <person name="Dale J."/>
            <person name="Little B."/>
            <person name="Biffinger J."/>
        </authorList>
    </citation>
    <scope>NUCLEOTIDE SEQUENCE [LARGE SCALE GENOMIC DNA]</scope>
    <source>
        <strain evidence="1 2">KCP01</strain>
    </source>
</reference>